<dbReference type="InterPro" id="IPR055290">
    <property type="entry name" value="At3g26010-like"/>
</dbReference>
<reference evidence="1" key="1">
    <citation type="submission" date="2015-06" db="UniProtKB">
        <authorList>
            <consortium name="EnsemblPlants"/>
        </authorList>
    </citation>
    <scope>IDENTIFICATION</scope>
</reference>
<dbReference type="EnsemblPlants" id="EMT21855">
    <property type="protein sequence ID" value="EMT21855"/>
    <property type="gene ID" value="F775_14057"/>
</dbReference>
<proteinExistence type="predicted"/>
<sequence>MHTQPRLYCPFWHVKSKPYNSRFFHTRHSDGGLSFSNLSMGAAPMVDASLPSLRGSYARVKLKQCSSSLLLCKCWESQEDEECEYIVYNPMMGQWTVLHPIVWQDEEDDEPAHWTQRGMFVGKLLSRKEWKKPGLVIDQLDTLRGNCMLGICFLNYYQLSVWVLEDYASEVWTLKHTIDVPQMFGGEYAREDCDEEDKTFMYEMFAIHPDRNFIFLTDWKEVNLSYDMDSREVQLMCNSGDFMGGLPYIPCFADLVDG</sequence>
<evidence type="ECO:0008006" key="2">
    <source>
        <dbReference type="Google" id="ProtNLM"/>
    </source>
</evidence>
<organism evidence="1">
    <name type="scientific">Aegilops tauschii</name>
    <name type="common">Tausch's goatgrass</name>
    <name type="synonym">Aegilops squarrosa</name>
    <dbReference type="NCBI Taxonomy" id="37682"/>
    <lineage>
        <taxon>Eukaryota</taxon>
        <taxon>Viridiplantae</taxon>
        <taxon>Streptophyta</taxon>
        <taxon>Embryophyta</taxon>
        <taxon>Tracheophyta</taxon>
        <taxon>Spermatophyta</taxon>
        <taxon>Magnoliopsida</taxon>
        <taxon>Liliopsida</taxon>
        <taxon>Poales</taxon>
        <taxon>Poaceae</taxon>
        <taxon>BOP clade</taxon>
        <taxon>Pooideae</taxon>
        <taxon>Triticodae</taxon>
        <taxon>Triticeae</taxon>
        <taxon>Triticinae</taxon>
        <taxon>Aegilops</taxon>
    </lineage>
</organism>
<dbReference type="PANTHER" id="PTHR35546:SF84">
    <property type="entry name" value="F-BOX DOMAIN-CONTAINING PROTEIN"/>
    <property type="match status" value="1"/>
</dbReference>
<evidence type="ECO:0000313" key="1">
    <source>
        <dbReference type="EnsemblPlants" id="EMT21855"/>
    </source>
</evidence>
<protein>
    <recommendedName>
        <fullName evidence="2">F-box associated domain-containing protein</fullName>
    </recommendedName>
</protein>
<accession>M8BAI6</accession>
<dbReference type="AlphaFoldDB" id="M8BAI6"/>
<dbReference type="PANTHER" id="PTHR35546">
    <property type="entry name" value="F-BOX PROTEIN INTERACTION DOMAIN PROTEIN-RELATED"/>
    <property type="match status" value="1"/>
</dbReference>
<name>M8BAI6_AEGTA</name>
<dbReference type="ExpressionAtlas" id="M8BAI6">
    <property type="expression patterns" value="baseline"/>
</dbReference>